<keyword evidence="2" id="KW-1003">Cell membrane</keyword>
<proteinExistence type="predicted"/>
<evidence type="ECO:0000313" key="10">
    <source>
        <dbReference type="Proteomes" id="UP000183180"/>
    </source>
</evidence>
<keyword evidence="6" id="KW-0472">Membrane</keyword>
<protein>
    <submittedName>
        <fullName evidence="9">Apolipoprotein N-acyltransferase</fullName>
    </submittedName>
</protein>
<dbReference type="Gene3D" id="3.60.110.10">
    <property type="entry name" value="Carbon-nitrogen hydrolase"/>
    <property type="match status" value="1"/>
</dbReference>
<evidence type="ECO:0000256" key="3">
    <source>
        <dbReference type="ARBA" id="ARBA00022679"/>
    </source>
</evidence>
<dbReference type="PANTHER" id="PTHR38686:SF1">
    <property type="entry name" value="APOLIPOPROTEIN N-ACYLTRANSFERASE"/>
    <property type="match status" value="1"/>
</dbReference>
<dbReference type="GO" id="GO:0042158">
    <property type="term" value="P:lipoprotein biosynthetic process"/>
    <property type="evidence" value="ECO:0007669"/>
    <property type="project" value="InterPro"/>
</dbReference>
<evidence type="ECO:0000259" key="8">
    <source>
        <dbReference type="PROSITE" id="PS50263"/>
    </source>
</evidence>
<gene>
    <name evidence="9" type="ORF">SAMN04488548_130118</name>
</gene>
<accession>A0A1H2EET6</accession>
<reference evidence="9 10" key="1">
    <citation type="submission" date="2016-10" db="EMBL/GenBank/DDBJ databases">
        <authorList>
            <person name="de Groot N.N."/>
        </authorList>
    </citation>
    <scope>NUCLEOTIDE SEQUENCE [LARGE SCALE GENOMIC DNA]</scope>
    <source>
        <strain evidence="9 10">DSM 44215</strain>
    </source>
</reference>
<feature type="domain" description="CN hydrolase" evidence="8">
    <location>
        <begin position="1"/>
        <end position="172"/>
    </location>
</feature>
<comment type="subcellular location">
    <subcellularLocation>
        <location evidence="1">Cell membrane</location>
        <topology evidence="1">Multi-pass membrane protein</topology>
    </subcellularLocation>
</comment>
<dbReference type="AlphaFoldDB" id="A0A1H2EET6"/>
<keyword evidence="5" id="KW-1133">Transmembrane helix</keyword>
<evidence type="ECO:0000256" key="6">
    <source>
        <dbReference type="ARBA" id="ARBA00023136"/>
    </source>
</evidence>
<dbReference type="Pfam" id="PF00795">
    <property type="entry name" value="CN_hydrolase"/>
    <property type="match status" value="1"/>
</dbReference>
<organism evidence="9 10">
    <name type="scientific">Gordonia westfalica</name>
    <dbReference type="NCBI Taxonomy" id="158898"/>
    <lineage>
        <taxon>Bacteria</taxon>
        <taxon>Bacillati</taxon>
        <taxon>Actinomycetota</taxon>
        <taxon>Actinomycetes</taxon>
        <taxon>Mycobacteriales</taxon>
        <taxon>Gordoniaceae</taxon>
        <taxon>Gordonia</taxon>
    </lineage>
</organism>
<name>A0A1H2EET6_9ACTN</name>
<dbReference type="GO" id="GO:0005886">
    <property type="term" value="C:plasma membrane"/>
    <property type="evidence" value="ECO:0007669"/>
    <property type="project" value="UniProtKB-SubCell"/>
</dbReference>
<evidence type="ECO:0000313" key="9">
    <source>
        <dbReference type="EMBL" id="SDT93513.1"/>
    </source>
</evidence>
<sequence>MIAGATARPATRWWCGIRLPVLVRSTTNVSWCRSGSNLPLRELMTQLSSYASRAGNFVPGTGNGVVDLAGVPVAVATCYEVAFDDLVTDSVRAGAQLIAVPTNNATFGRTEMTYQQLAMSRVRAVEHGRAVVIAATSGVSAIIEPDGTVAQRTALFTLMSSSRGCRWGQRRLWRRGSEQQEKGSVLPRSWRHWLYARGDHANAPDAAWLLQWRSRWGVGELLGASSASSDGLEQQLHPGSVVAAQLVLVAAPRNRGVGSRGTSGTGRG</sequence>
<evidence type="ECO:0000256" key="7">
    <source>
        <dbReference type="ARBA" id="ARBA00023315"/>
    </source>
</evidence>
<dbReference type="InterPro" id="IPR004563">
    <property type="entry name" value="Apolipo_AcylTrfase"/>
</dbReference>
<dbReference type="PANTHER" id="PTHR38686">
    <property type="entry name" value="APOLIPOPROTEIN N-ACYLTRANSFERASE"/>
    <property type="match status" value="1"/>
</dbReference>
<evidence type="ECO:0000256" key="2">
    <source>
        <dbReference type="ARBA" id="ARBA00022475"/>
    </source>
</evidence>
<dbReference type="GO" id="GO:0016410">
    <property type="term" value="F:N-acyltransferase activity"/>
    <property type="evidence" value="ECO:0007669"/>
    <property type="project" value="InterPro"/>
</dbReference>
<dbReference type="InterPro" id="IPR003010">
    <property type="entry name" value="C-N_Hydrolase"/>
</dbReference>
<dbReference type="EMBL" id="FNLM01000030">
    <property type="protein sequence ID" value="SDT93513.1"/>
    <property type="molecule type" value="Genomic_DNA"/>
</dbReference>
<dbReference type="InterPro" id="IPR036526">
    <property type="entry name" value="C-N_Hydrolase_sf"/>
</dbReference>
<keyword evidence="3 9" id="KW-0808">Transferase</keyword>
<dbReference type="STRING" id="158898.SAMN04488548_130118"/>
<dbReference type="PROSITE" id="PS50263">
    <property type="entry name" value="CN_HYDROLASE"/>
    <property type="match status" value="1"/>
</dbReference>
<evidence type="ECO:0000256" key="5">
    <source>
        <dbReference type="ARBA" id="ARBA00022989"/>
    </source>
</evidence>
<keyword evidence="9" id="KW-0449">Lipoprotein</keyword>
<dbReference type="SUPFAM" id="SSF56317">
    <property type="entry name" value="Carbon-nitrogen hydrolase"/>
    <property type="match status" value="1"/>
</dbReference>
<evidence type="ECO:0000256" key="1">
    <source>
        <dbReference type="ARBA" id="ARBA00004651"/>
    </source>
</evidence>
<evidence type="ECO:0000256" key="4">
    <source>
        <dbReference type="ARBA" id="ARBA00022692"/>
    </source>
</evidence>
<keyword evidence="4" id="KW-0812">Transmembrane</keyword>
<keyword evidence="7 9" id="KW-0012">Acyltransferase</keyword>
<dbReference type="Proteomes" id="UP000183180">
    <property type="component" value="Unassembled WGS sequence"/>
</dbReference>